<reference evidence="1 2" key="1">
    <citation type="submission" date="2015-06" db="EMBL/GenBank/DDBJ databases">
        <title>Draft genome sequencing of a biphenyl-degrading bacterium, Janthinobacterium lividum MEG1.</title>
        <authorList>
            <person name="Shimodaira J."/>
            <person name="Hatta T."/>
        </authorList>
    </citation>
    <scope>NUCLEOTIDE SEQUENCE [LARGE SCALE GENOMIC DNA]</scope>
    <source>
        <strain evidence="1 2">MEG1</strain>
    </source>
</reference>
<dbReference type="RefSeq" id="WP_071075101.1">
    <property type="nucleotide sequence ID" value="NZ_LFKP01000001.1"/>
</dbReference>
<sequence>MAKITISCSIPVDDEAVTEFLYKYVLQSRVGAARKLRMGEKGCFYTCSLYTDEHAKVSRLIRHMLAFFESKDIALTILKIGARDSWDEVDPEQRDPWKISPQALLALLDATPNGDVQAALST</sequence>
<protein>
    <submittedName>
        <fullName evidence="1">Uncharacterized protein</fullName>
    </submittedName>
</protein>
<comment type="caution">
    <text evidence="1">The sequence shown here is derived from an EMBL/GenBank/DDBJ whole genome shotgun (WGS) entry which is preliminary data.</text>
</comment>
<evidence type="ECO:0000313" key="1">
    <source>
        <dbReference type="EMBL" id="OHV99125.1"/>
    </source>
</evidence>
<proteinExistence type="predicted"/>
<organism evidence="1 2">
    <name type="scientific">Janthinobacterium lividum</name>
    <dbReference type="NCBI Taxonomy" id="29581"/>
    <lineage>
        <taxon>Bacteria</taxon>
        <taxon>Pseudomonadati</taxon>
        <taxon>Pseudomonadota</taxon>
        <taxon>Betaproteobacteria</taxon>
        <taxon>Burkholderiales</taxon>
        <taxon>Oxalobacteraceae</taxon>
        <taxon>Janthinobacterium</taxon>
    </lineage>
</organism>
<evidence type="ECO:0000313" key="2">
    <source>
        <dbReference type="Proteomes" id="UP000179840"/>
    </source>
</evidence>
<dbReference type="AlphaFoldDB" id="A0A1S1UFK1"/>
<gene>
    <name evidence="1" type="ORF">AKG95_01260</name>
</gene>
<dbReference type="Proteomes" id="UP000179840">
    <property type="component" value="Unassembled WGS sequence"/>
</dbReference>
<name>A0A1S1UFK1_9BURK</name>
<accession>A0A1S1UFK1</accession>
<dbReference type="EMBL" id="LFKP01000001">
    <property type="protein sequence ID" value="OHV99125.1"/>
    <property type="molecule type" value="Genomic_DNA"/>
</dbReference>